<dbReference type="InterPro" id="IPR036465">
    <property type="entry name" value="vWFA_dom_sf"/>
</dbReference>
<dbReference type="InterPro" id="IPR002035">
    <property type="entry name" value="VWF_A"/>
</dbReference>
<gene>
    <name evidence="3" type="ORF">EWH70_32275</name>
</gene>
<name>A0A4Q7IY52_9PSEU</name>
<evidence type="ECO:0000256" key="1">
    <source>
        <dbReference type="SAM" id="MobiDB-lite"/>
    </source>
</evidence>
<organism evidence="3 4">
    <name type="scientific">Amycolatopsis suaedae</name>
    <dbReference type="NCBI Taxonomy" id="2510978"/>
    <lineage>
        <taxon>Bacteria</taxon>
        <taxon>Bacillati</taxon>
        <taxon>Actinomycetota</taxon>
        <taxon>Actinomycetes</taxon>
        <taxon>Pseudonocardiales</taxon>
        <taxon>Pseudonocardiaceae</taxon>
        <taxon>Amycolatopsis</taxon>
    </lineage>
</organism>
<feature type="region of interest" description="Disordered" evidence="1">
    <location>
        <begin position="279"/>
        <end position="310"/>
    </location>
</feature>
<feature type="compositionally biased region" description="Basic and acidic residues" evidence="1">
    <location>
        <begin position="288"/>
        <end position="304"/>
    </location>
</feature>
<sequence length="530" mass="55186">MPVVVTGLVAVLAFGTWTVVTVGAGDPCEQPVTVRVAATPEIAPVVGGVAEGITGACARFEVSNREGVQTAEALAVSDGGLAPHVWIPESTLLLRRARGAGADGVPETGPSVATSPVVLGLTEDAAGTLGWPARVPAWRDVLAPGRGLTVGLPDPARDPVGVSALLGVRDTARNPAEFTAALRALSPNTVAGSADLFSLLPGLSGAQAAAKGVTVVPTSENALLRHNVRSPGAPLVAAYSAAIPALDYPLVVLAHAGQAETRAAAALRDALRGERGRAALADAGFRTPDGRMQRDRSGDRRTESKTIPLPALPPAEEIDRLLNQWSRVHLTARAQVLIDVSGSMNAIVGDTGRTRMQVTREAAQRALDLFKPATDLRVLAFSTRLDGDRDFREVLPMAPVGKHRASGAADRLGALEATPNGQTGLYDSVLAAYQVARREWEPGRLNLVIVMTDGRNEDPASIARADLLAELTRLRDPRRPLPVIGIGLGPDIDVAELTEISRATGGQAFTTADPARIGEVFFAALNAMSG</sequence>
<dbReference type="Gene3D" id="3.40.50.410">
    <property type="entry name" value="von Willebrand factor, type A domain"/>
    <property type="match status" value="1"/>
</dbReference>
<evidence type="ECO:0000313" key="4">
    <source>
        <dbReference type="Proteomes" id="UP000292003"/>
    </source>
</evidence>
<proteinExistence type="predicted"/>
<dbReference type="SUPFAM" id="SSF53300">
    <property type="entry name" value="vWA-like"/>
    <property type="match status" value="1"/>
</dbReference>
<dbReference type="Pfam" id="PF00092">
    <property type="entry name" value="VWA"/>
    <property type="match status" value="1"/>
</dbReference>
<dbReference type="SUPFAM" id="SSF53850">
    <property type="entry name" value="Periplasmic binding protein-like II"/>
    <property type="match status" value="1"/>
</dbReference>
<dbReference type="Pfam" id="PF13531">
    <property type="entry name" value="SBP_bac_11"/>
    <property type="match status" value="1"/>
</dbReference>
<accession>A0A4Q7IY52</accession>
<dbReference type="PROSITE" id="PS50234">
    <property type="entry name" value="VWFA"/>
    <property type="match status" value="1"/>
</dbReference>
<dbReference type="EMBL" id="SFCC01000021">
    <property type="protein sequence ID" value="RZQ59891.1"/>
    <property type="molecule type" value="Genomic_DNA"/>
</dbReference>
<dbReference type="Proteomes" id="UP000292003">
    <property type="component" value="Unassembled WGS sequence"/>
</dbReference>
<evidence type="ECO:0000313" key="3">
    <source>
        <dbReference type="EMBL" id="RZQ59891.1"/>
    </source>
</evidence>
<keyword evidence="4" id="KW-1185">Reference proteome</keyword>
<protein>
    <submittedName>
        <fullName evidence="3">VWA domain-containing protein</fullName>
    </submittedName>
</protein>
<reference evidence="3 4" key="1">
    <citation type="submission" date="2019-02" db="EMBL/GenBank/DDBJ databases">
        <title>Draft genome sequence of Amycolatopsis sp. 8-3EHSu isolated from roots of Suaeda maritima.</title>
        <authorList>
            <person name="Duangmal K."/>
            <person name="Chantavorakit T."/>
        </authorList>
    </citation>
    <scope>NUCLEOTIDE SEQUENCE [LARGE SCALE GENOMIC DNA]</scope>
    <source>
        <strain evidence="3 4">8-3EHSu</strain>
    </source>
</reference>
<comment type="caution">
    <text evidence="3">The sequence shown here is derived from an EMBL/GenBank/DDBJ whole genome shotgun (WGS) entry which is preliminary data.</text>
</comment>
<dbReference type="SMART" id="SM00327">
    <property type="entry name" value="VWA"/>
    <property type="match status" value="1"/>
</dbReference>
<dbReference type="AlphaFoldDB" id="A0A4Q7IY52"/>
<feature type="domain" description="VWFA" evidence="2">
    <location>
        <begin position="333"/>
        <end position="525"/>
    </location>
</feature>
<dbReference type="OrthoDB" id="5621159at2"/>
<evidence type="ECO:0000259" key="2">
    <source>
        <dbReference type="PROSITE" id="PS50234"/>
    </source>
</evidence>